<gene>
    <name evidence="3" type="ORF">ACFQO1_03065</name>
</gene>
<feature type="domain" description="DUF3347" evidence="2">
    <location>
        <begin position="58"/>
        <end position="130"/>
    </location>
</feature>
<organism evidence="3 4">
    <name type="scientific">Jejudonia soesokkakensis</name>
    <dbReference type="NCBI Taxonomy" id="1323432"/>
    <lineage>
        <taxon>Bacteria</taxon>
        <taxon>Pseudomonadati</taxon>
        <taxon>Bacteroidota</taxon>
        <taxon>Flavobacteriia</taxon>
        <taxon>Flavobacteriales</taxon>
        <taxon>Flavobacteriaceae</taxon>
        <taxon>Jejudonia</taxon>
    </lineage>
</organism>
<dbReference type="PROSITE" id="PS51257">
    <property type="entry name" value="PROKAR_LIPOPROTEIN"/>
    <property type="match status" value="1"/>
</dbReference>
<proteinExistence type="predicted"/>
<name>A0ABW2MP29_9FLAO</name>
<feature type="signal peptide" evidence="1">
    <location>
        <begin position="1"/>
        <end position="20"/>
    </location>
</feature>
<sequence length="180" mass="19843">MKTYKILCLCTLFVALVACKEDKKTTPEVKTVETKQVAATHTSEAITADFNDEKLKDVFTQYVALKTAFVNTDAAQASKEASNLMTAFANIGVEDVALQAAQNIVESNDVEVQRSAFVIVTTEVEKMLEGAIAEGVIYKQYCPMAFDNTGAFWLSESKEIRNPYFGDKMLKCGRVASEIK</sequence>
<dbReference type="RefSeq" id="WP_380216502.1">
    <property type="nucleotide sequence ID" value="NZ_JBHTBN010000001.1"/>
</dbReference>
<evidence type="ECO:0000313" key="4">
    <source>
        <dbReference type="Proteomes" id="UP001596415"/>
    </source>
</evidence>
<reference evidence="4" key="1">
    <citation type="journal article" date="2019" name="Int. J. Syst. Evol. Microbiol.">
        <title>The Global Catalogue of Microorganisms (GCM) 10K type strain sequencing project: providing services to taxonomists for standard genome sequencing and annotation.</title>
        <authorList>
            <consortium name="The Broad Institute Genomics Platform"/>
            <consortium name="The Broad Institute Genome Sequencing Center for Infectious Disease"/>
            <person name="Wu L."/>
            <person name="Ma J."/>
        </authorList>
    </citation>
    <scope>NUCLEOTIDE SEQUENCE [LARGE SCALE GENOMIC DNA]</scope>
    <source>
        <strain evidence="4">CGMCC 1.16306</strain>
    </source>
</reference>
<dbReference type="Proteomes" id="UP001596415">
    <property type="component" value="Unassembled WGS sequence"/>
</dbReference>
<dbReference type="Pfam" id="PF11827">
    <property type="entry name" value="DUF3347"/>
    <property type="match status" value="1"/>
</dbReference>
<feature type="chain" id="PRO_5045771857" evidence="1">
    <location>
        <begin position="21"/>
        <end position="180"/>
    </location>
</feature>
<protein>
    <submittedName>
        <fullName evidence="3">DUF3347 domain-containing protein</fullName>
    </submittedName>
</protein>
<accession>A0ABW2MP29</accession>
<dbReference type="EMBL" id="JBHTBN010000001">
    <property type="protein sequence ID" value="MFC7356654.1"/>
    <property type="molecule type" value="Genomic_DNA"/>
</dbReference>
<dbReference type="InterPro" id="IPR021782">
    <property type="entry name" value="DUF3347"/>
</dbReference>
<comment type="caution">
    <text evidence="3">The sequence shown here is derived from an EMBL/GenBank/DDBJ whole genome shotgun (WGS) entry which is preliminary data.</text>
</comment>
<evidence type="ECO:0000313" key="3">
    <source>
        <dbReference type="EMBL" id="MFC7356654.1"/>
    </source>
</evidence>
<evidence type="ECO:0000259" key="2">
    <source>
        <dbReference type="Pfam" id="PF11827"/>
    </source>
</evidence>
<keyword evidence="1" id="KW-0732">Signal</keyword>
<evidence type="ECO:0000256" key="1">
    <source>
        <dbReference type="SAM" id="SignalP"/>
    </source>
</evidence>
<keyword evidence="4" id="KW-1185">Reference proteome</keyword>